<comment type="caution">
    <text evidence="2">The sequence shown here is derived from an EMBL/GenBank/DDBJ whole genome shotgun (WGS) entry which is preliminary data.</text>
</comment>
<keyword evidence="3" id="KW-1185">Reference proteome</keyword>
<evidence type="ECO:0000313" key="3">
    <source>
        <dbReference type="Proteomes" id="UP000676565"/>
    </source>
</evidence>
<dbReference type="SUPFAM" id="SSF52833">
    <property type="entry name" value="Thioredoxin-like"/>
    <property type="match status" value="1"/>
</dbReference>
<name>A0ABS5BMB4_9BACT</name>
<sequence length="75" mass="8198">MPHNCPVLDELAGKLAGKLRFAKLNVADNPATASRFRASRIPLLVVLKAGREVDRLVGVHPSDETEQRLQRAIGI</sequence>
<dbReference type="PANTHER" id="PTHR45663">
    <property type="entry name" value="GEO12009P1"/>
    <property type="match status" value="1"/>
</dbReference>
<dbReference type="Pfam" id="PF00085">
    <property type="entry name" value="Thioredoxin"/>
    <property type="match status" value="1"/>
</dbReference>
<dbReference type="CDD" id="cd02947">
    <property type="entry name" value="TRX_family"/>
    <property type="match status" value="1"/>
</dbReference>
<dbReference type="EMBL" id="JAGKQQ010000001">
    <property type="protein sequence ID" value="MBP3954810.1"/>
    <property type="molecule type" value="Genomic_DNA"/>
</dbReference>
<evidence type="ECO:0000259" key="1">
    <source>
        <dbReference type="Pfam" id="PF00085"/>
    </source>
</evidence>
<gene>
    <name evidence="2" type="ORF">J8F10_05880</name>
</gene>
<protein>
    <recommendedName>
        <fullName evidence="1">Thioredoxin domain-containing protein</fullName>
    </recommendedName>
</protein>
<reference evidence="2 3" key="1">
    <citation type="submission" date="2021-04" db="EMBL/GenBank/DDBJ databases">
        <authorList>
            <person name="Ivanova A."/>
        </authorList>
    </citation>
    <scope>NUCLEOTIDE SEQUENCE [LARGE SCALE GENOMIC DNA]</scope>
    <source>
        <strain evidence="2 3">G18</strain>
    </source>
</reference>
<dbReference type="InterPro" id="IPR013766">
    <property type="entry name" value="Thioredoxin_domain"/>
</dbReference>
<dbReference type="InterPro" id="IPR036249">
    <property type="entry name" value="Thioredoxin-like_sf"/>
</dbReference>
<proteinExistence type="predicted"/>
<accession>A0ABS5BMB4</accession>
<dbReference type="Proteomes" id="UP000676565">
    <property type="component" value="Unassembled WGS sequence"/>
</dbReference>
<organism evidence="2 3">
    <name type="scientific">Gemmata palustris</name>
    <dbReference type="NCBI Taxonomy" id="2822762"/>
    <lineage>
        <taxon>Bacteria</taxon>
        <taxon>Pseudomonadati</taxon>
        <taxon>Planctomycetota</taxon>
        <taxon>Planctomycetia</taxon>
        <taxon>Gemmatales</taxon>
        <taxon>Gemmataceae</taxon>
        <taxon>Gemmata</taxon>
    </lineage>
</organism>
<feature type="domain" description="Thioredoxin" evidence="1">
    <location>
        <begin position="6"/>
        <end position="69"/>
    </location>
</feature>
<evidence type="ECO:0000313" key="2">
    <source>
        <dbReference type="EMBL" id="MBP3954810.1"/>
    </source>
</evidence>
<dbReference type="Gene3D" id="3.40.30.10">
    <property type="entry name" value="Glutaredoxin"/>
    <property type="match status" value="1"/>
</dbReference>
<dbReference type="PANTHER" id="PTHR45663:SF11">
    <property type="entry name" value="GEO12009P1"/>
    <property type="match status" value="1"/>
</dbReference>